<proteinExistence type="predicted"/>
<organism evidence="3 4">
    <name type="scientific">Daucus carota subsp. sativus</name>
    <name type="common">Carrot</name>
    <dbReference type="NCBI Taxonomy" id="79200"/>
    <lineage>
        <taxon>Eukaryota</taxon>
        <taxon>Viridiplantae</taxon>
        <taxon>Streptophyta</taxon>
        <taxon>Embryophyta</taxon>
        <taxon>Tracheophyta</taxon>
        <taxon>Spermatophyta</taxon>
        <taxon>Magnoliopsida</taxon>
        <taxon>eudicotyledons</taxon>
        <taxon>Gunneridae</taxon>
        <taxon>Pentapetalae</taxon>
        <taxon>asterids</taxon>
        <taxon>campanulids</taxon>
        <taxon>Apiales</taxon>
        <taxon>Apiaceae</taxon>
        <taxon>Apioideae</taxon>
        <taxon>Scandiceae</taxon>
        <taxon>Daucinae</taxon>
        <taxon>Daucus</taxon>
        <taxon>Daucus sect. Daucus</taxon>
    </lineage>
</organism>
<dbReference type="EMBL" id="CP093347">
    <property type="protein sequence ID" value="WOG99308.1"/>
    <property type="molecule type" value="Genomic_DNA"/>
</dbReference>
<name>A0AAF0X2S2_DAUCS</name>
<dbReference type="Proteomes" id="UP000077755">
    <property type="component" value="Chromosome 5"/>
</dbReference>
<dbReference type="PANTHER" id="PTHR33110">
    <property type="entry name" value="F-BOX/KELCH-REPEAT PROTEIN-RELATED"/>
    <property type="match status" value="1"/>
</dbReference>
<keyword evidence="4" id="KW-1185">Reference proteome</keyword>
<sequence>MNINRKTGEHLIYAVKMKRCRREAKDEEKRSPKSMKQCSTESTSPLSWSDLDPNLVGEIKKKLYNWADYIRFSSVCKSWQAAEHETRAADVLPWLMVVDRPDISKINCYLFEPSAPHLRPVVSHTIELDQFFDISSLDIRFSIIYVDGCLFMSMFNKQATCSSFVCLSLPSKKVCAIPRLHHPQVYRASGCQMFRGVSTSPACADCVFIALHITDDYKRSVSIFRHGDTDWTTTEFVGGWFGVPCAEDVVFINGVFYFLLWGGRLGSYDTATGELECHHLECEIELRSHKFFGLDGELMVKFWDINTRTTCIRRFDWSHHVWAPLQNLGNQSLFLSRRSVYADKLNYYGVSANKIYVRQGRSCDVYSLENGQLLYCSSSGLRNWDGLDYNMDYSVWVEPFDLLPK</sequence>
<protein>
    <recommendedName>
        <fullName evidence="2">KIB1-4 beta-propeller domain-containing protein</fullName>
    </recommendedName>
</protein>
<gene>
    <name evidence="3" type="ORF">DCAR_0518656</name>
</gene>
<dbReference type="Pfam" id="PF03478">
    <property type="entry name" value="Beta-prop_KIB1-4"/>
    <property type="match status" value="1"/>
</dbReference>
<accession>A0AAF0X2S2</accession>
<evidence type="ECO:0000313" key="3">
    <source>
        <dbReference type="EMBL" id="WOG99308.1"/>
    </source>
</evidence>
<feature type="region of interest" description="Disordered" evidence="1">
    <location>
        <begin position="23"/>
        <end position="46"/>
    </location>
</feature>
<dbReference type="InterPro" id="IPR005174">
    <property type="entry name" value="KIB1-4_b-propeller"/>
</dbReference>
<dbReference type="KEGG" id="dcr:108221152"/>
<reference evidence="3" key="1">
    <citation type="journal article" date="2016" name="Nat. Genet.">
        <title>A high-quality carrot genome assembly provides new insights into carotenoid accumulation and asterid genome evolution.</title>
        <authorList>
            <person name="Iorizzo M."/>
            <person name="Ellison S."/>
            <person name="Senalik D."/>
            <person name="Zeng P."/>
            <person name="Satapoomin P."/>
            <person name="Huang J."/>
            <person name="Bowman M."/>
            <person name="Iovene M."/>
            <person name="Sanseverino W."/>
            <person name="Cavagnaro P."/>
            <person name="Yildiz M."/>
            <person name="Macko-Podgorni A."/>
            <person name="Moranska E."/>
            <person name="Grzebelus E."/>
            <person name="Grzebelus D."/>
            <person name="Ashrafi H."/>
            <person name="Zheng Z."/>
            <person name="Cheng S."/>
            <person name="Spooner D."/>
            <person name="Van Deynze A."/>
            <person name="Simon P."/>
        </authorList>
    </citation>
    <scope>NUCLEOTIDE SEQUENCE</scope>
    <source>
        <tissue evidence="3">Leaf</tissue>
    </source>
</reference>
<evidence type="ECO:0000313" key="4">
    <source>
        <dbReference type="Proteomes" id="UP000077755"/>
    </source>
</evidence>
<dbReference type="AlphaFoldDB" id="A0AAF0X2S2"/>
<evidence type="ECO:0000256" key="1">
    <source>
        <dbReference type="SAM" id="MobiDB-lite"/>
    </source>
</evidence>
<feature type="compositionally biased region" description="Polar residues" evidence="1">
    <location>
        <begin position="34"/>
        <end position="46"/>
    </location>
</feature>
<reference evidence="3" key="2">
    <citation type="submission" date="2022-03" db="EMBL/GenBank/DDBJ databases">
        <title>Draft title - Genomic analysis of global carrot germplasm unveils the trajectory of domestication and the origin of high carotenoid orange carrot.</title>
        <authorList>
            <person name="Iorizzo M."/>
            <person name="Ellison S."/>
            <person name="Senalik D."/>
            <person name="Macko-Podgorni A."/>
            <person name="Grzebelus D."/>
            <person name="Bostan H."/>
            <person name="Rolling W."/>
            <person name="Curaba J."/>
            <person name="Simon P."/>
        </authorList>
    </citation>
    <scope>NUCLEOTIDE SEQUENCE</scope>
    <source>
        <tissue evidence="3">Leaf</tissue>
    </source>
</reference>
<evidence type="ECO:0000259" key="2">
    <source>
        <dbReference type="Pfam" id="PF03478"/>
    </source>
</evidence>
<feature type="domain" description="KIB1-4 beta-propeller" evidence="2">
    <location>
        <begin position="93"/>
        <end position="359"/>
    </location>
</feature>